<dbReference type="InterPro" id="IPR050833">
    <property type="entry name" value="Poly_Biosynth_Transport"/>
</dbReference>
<feature type="transmembrane region" description="Helical" evidence="6">
    <location>
        <begin position="137"/>
        <end position="155"/>
    </location>
</feature>
<evidence type="ECO:0000313" key="7">
    <source>
        <dbReference type="EMBL" id="MUG70824.1"/>
    </source>
</evidence>
<feature type="transmembrane region" description="Helical" evidence="6">
    <location>
        <begin position="346"/>
        <end position="367"/>
    </location>
</feature>
<dbReference type="PANTHER" id="PTHR30250">
    <property type="entry name" value="PST FAMILY PREDICTED COLANIC ACID TRANSPORTER"/>
    <property type="match status" value="1"/>
</dbReference>
<evidence type="ECO:0000256" key="3">
    <source>
        <dbReference type="ARBA" id="ARBA00022692"/>
    </source>
</evidence>
<dbReference type="EMBL" id="WNZX01000006">
    <property type="protein sequence ID" value="MUG70824.1"/>
    <property type="molecule type" value="Genomic_DNA"/>
</dbReference>
<evidence type="ECO:0000256" key="5">
    <source>
        <dbReference type="ARBA" id="ARBA00023136"/>
    </source>
</evidence>
<reference evidence="7 8" key="1">
    <citation type="submission" date="2019-11" db="EMBL/GenBank/DDBJ databases">
        <title>Draft genome sequences of five Paenibacillus species of dairy origin.</title>
        <authorList>
            <person name="Olajide A.M."/>
            <person name="Chen S."/>
            <person name="Lapointe G."/>
        </authorList>
    </citation>
    <scope>NUCLEOTIDE SEQUENCE [LARGE SCALE GENOMIC DNA]</scope>
    <source>
        <strain evidence="7 8">2CS3</strain>
    </source>
</reference>
<evidence type="ECO:0000256" key="1">
    <source>
        <dbReference type="ARBA" id="ARBA00004651"/>
    </source>
</evidence>
<feature type="transmembrane region" description="Helical" evidence="6">
    <location>
        <begin position="404"/>
        <end position="423"/>
    </location>
</feature>
<dbReference type="RefSeq" id="WP_127608309.1">
    <property type="nucleotide sequence ID" value="NZ_JARTHJ010000090.1"/>
</dbReference>
<organism evidence="7 8">
    <name type="scientific">Paenibacillus validus</name>
    <dbReference type="NCBI Taxonomy" id="44253"/>
    <lineage>
        <taxon>Bacteria</taxon>
        <taxon>Bacillati</taxon>
        <taxon>Bacillota</taxon>
        <taxon>Bacilli</taxon>
        <taxon>Bacillales</taxon>
        <taxon>Paenibacillaceae</taxon>
        <taxon>Paenibacillus</taxon>
    </lineage>
</organism>
<sequence>MNPLISLLRRGLDFQSALSFLKGILTRRDSTANSIRTVTVTMLIFLLNLITGIITARYLGPEGKGESSAMLLWPTFFANLLMLGMPSALLYNLKKHPQETASFYITAKLVCLGVGLVGAGTGALLLPSILNSYSSEVVLVSQWLMLTVPVLLIEYTNNATLQAREEFKLFNSLRLLPHLGTLVVLILLLNFHKLDPFTGAFAYALPTVPITILLTLRMVRSYLPEIKKLTFSLKSILHYGIRSAGVDVMGTMYIYMDQVIVILLLNPASLGLYLVALSLSRVVNIIHASLVMVLFPKASELDTEQAIILVKKVFRISSFITCTVAVVFMFIGPFVLSLLYGHQYQPAIAVFRILLFEVVISGGTLILSQAFMSVGKPEISSIQQVIGLFISVLLMVLLVPKYGLLFTGISLLAATCVRFLFVISQYKWVLKTNIPSLLITRDDLNWLFRQIRIREGNTK</sequence>
<evidence type="ECO:0000256" key="6">
    <source>
        <dbReference type="SAM" id="Phobius"/>
    </source>
</evidence>
<feature type="transmembrane region" description="Helical" evidence="6">
    <location>
        <begin position="316"/>
        <end position="340"/>
    </location>
</feature>
<proteinExistence type="predicted"/>
<evidence type="ECO:0000256" key="4">
    <source>
        <dbReference type="ARBA" id="ARBA00022989"/>
    </source>
</evidence>
<feature type="transmembrane region" description="Helical" evidence="6">
    <location>
        <begin position="37"/>
        <end position="59"/>
    </location>
</feature>
<feature type="transmembrane region" description="Helical" evidence="6">
    <location>
        <begin position="200"/>
        <end position="223"/>
    </location>
</feature>
<comment type="caution">
    <text evidence="7">The sequence shown here is derived from an EMBL/GenBank/DDBJ whole genome shotgun (WGS) entry which is preliminary data.</text>
</comment>
<protein>
    <submittedName>
        <fullName evidence="7">Oligosaccharide flippase family protein</fullName>
    </submittedName>
</protein>
<keyword evidence="2" id="KW-1003">Cell membrane</keyword>
<accession>A0A7X3CTA3</accession>
<comment type="subcellular location">
    <subcellularLocation>
        <location evidence="1">Cell membrane</location>
        <topology evidence="1">Multi-pass membrane protein</topology>
    </subcellularLocation>
</comment>
<keyword evidence="3 6" id="KW-0812">Transmembrane</keyword>
<keyword evidence="8" id="KW-1185">Reference proteome</keyword>
<dbReference type="PANTHER" id="PTHR30250:SF11">
    <property type="entry name" value="O-ANTIGEN TRANSPORTER-RELATED"/>
    <property type="match status" value="1"/>
</dbReference>
<dbReference type="GO" id="GO:0005886">
    <property type="term" value="C:plasma membrane"/>
    <property type="evidence" value="ECO:0007669"/>
    <property type="project" value="UniProtKB-SubCell"/>
</dbReference>
<dbReference type="AlphaFoldDB" id="A0A7X3CTA3"/>
<feature type="transmembrane region" description="Helical" evidence="6">
    <location>
        <begin position="379"/>
        <end position="398"/>
    </location>
</feature>
<feature type="transmembrane region" description="Helical" evidence="6">
    <location>
        <begin position="175"/>
        <end position="194"/>
    </location>
</feature>
<keyword evidence="4 6" id="KW-1133">Transmembrane helix</keyword>
<dbReference type="Proteomes" id="UP000450917">
    <property type="component" value="Unassembled WGS sequence"/>
</dbReference>
<evidence type="ECO:0000313" key="8">
    <source>
        <dbReference type="Proteomes" id="UP000450917"/>
    </source>
</evidence>
<feature type="transmembrane region" description="Helical" evidence="6">
    <location>
        <begin position="71"/>
        <end position="91"/>
    </location>
</feature>
<dbReference type="Pfam" id="PF13440">
    <property type="entry name" value="Polysacc_synt_3"/>
    <property type="match status" value="1"/>
</dbReference>
<feature type="transmembrane region" description="Helical" evidence="6">
    <location>
        <begin position="103"/>
        <end position="125"/>
    </location>
</feature>
<keyword evidence="5 6" id="KW-0472">Membrane</keyword>
<gene>
    <name evidence="7" type="ORF">GNP93_09045</name>
</gene>
<name>A0A7X3CTA3_9BACL</name>
<evidence type="ECO:0000256" key="2">
    <source>
        <dbReference type="ARBA" id="ARBA00022475"/>
    </source>
</evidence>